<name>A0AAD7H6U7_9AGAR</name>
<organism evidence="2 3">
    <name type="scientific">Mycena maculata</name>
    <dbReference type="NCBI Taxonomy" id="230809"/>
    <lineage>
        <taxon>Eukaryota</taxon>
        <taxon>Fungi</taxon>
        <taxon>Dikarya</taxon>
        <taxon>Basidiomycota</taxon>
        <taxon>Agaricomycotina</taxon>
        <taxon>Agaricomycetes</taxon>
        <taxon>Agaricomycetidae</taxon>
        <taxon>Agaricales</taxon>
        <taxon>Marasmiineae</taxon>
        <taxon>Mycenaceae</taxon>
        <taxon>Mycena</taxon>
    </lineage>
</organism>
<proteinExistence type="predicted"/>
<feature type="region of interest" description="Disordered" evidence="1">
    <location>
        <begin position="241"/>
        <end position="266"/>
    </location>
</feature>
<dbReference type="Proteomes" id="UP001215280">
    <property type="component" value="Unassembled WGS sequence"/>
</dbReference>
<evidence type="ECO:0008006" key="4">
    <source>
        <dbReference type="Google" id="ProtNLM"/>
    </source>
</evidence>
<dbReference type="AlphaFoldDB" id="A0AAD7H6U7"/>
<evidence type="ECO:0000256" key="1">
    <source>
        <dbReference type="SAM" id="MobiDB-lite"/>
    </source>
</evidence>
<comment type="caution">
    <text evidence="2">The sequence shown here is derived from an EMBL/GenBank/DDBJ whole genome shotgun (WGS) entry which is preliminary data.</text>
</comment>
<gene>
    <name evidence="2" type="ORF">DFH07DRAFT_974757</name>
</gene>
<evidence type="ECO:0000313" key="3">
    <source>
        <dbReference type="Proteomes" id="UP001215280"/>
    </source>
</evidence>
<dbReference type="Gene3D" id="3.10.20.90">
    <property type="entry name" value="Phosphatidylinositol 3-kinase Catalytic Subunit, Chain A, domain 1"/>
    <property type="match status" value="1"/>
</dbReference>
<accession>A0AAD7H6U7</accession>
<dbReference type="CDD" id="cd05992">
    <property type="entry name" value="PB1"/>
    <property type="match status" value="1"/>
</dbReference>
<dbReference type="EMBL" id="JARJLG010000397">
    <property type="protein sequence ID" value="KAJ7713403.1"/>
    <property type="molecule type" value="Genomic_DNA"/>
</dbReference>
<protein>
    <recommendedName>
        <fullName evidence="4">PB1 domain-containing protein</fullName>
    </recommendedName>
</protein>
<dbReference type="SUPFAM" id="SSF54277">
    <property type="entry name" value="CAD &amp; PB1 domains"/>
    <property type="match status" value="1"/>
</dbReference>
<feature type="compositionally biased region" description="Polar residues" evidence="1">
    <location>
        <begin position="243"/>
        <end position="261"/>
    </location>
</feature>
<keyword evidence="3" id="KW-1185">Reference proteome</keyword>
<reference evidence="2" key="1">
    <citation type="submission" date="2023-03" db="EMBL/GenBank/DDBJ databases">
        <title>Massive genome expansion in bonnet fungi (Mycena s.s.) driven by repeated elements and novel gene families across ecological guilds.</title>
        <authorList>
            <consortium name="Lawrence Berkeley National Laboratory"/>
            <person name="Harder C.B."/>
            <person name="Miyauchi S."/>
            <person name="Viragh M."/>
            <person name="Kuo A."/>
            <person name="Thoen E."/>
            <person name="Andreopoulos B."/>
            <person name="Lu D."/>
            <person name="Skrede I."/>
            <person name="Drula E."/>
            <person name="Henrissat B."/>
            <person name="Morin E."/>
            <person name="Kohler A."/>
            <person name="Barry K."/>
            <person name="LaButti K."/>
            <person name="Morin E."/>
            <person name="Salamov A."/>
            <person name="Lipzen A."/>
            <person name="Mereny Z."/>
            <person name="Hegedus B."/>
            <person name="Baldrian P."/>
            <person name="Stursova M."/>
            <person name="Weitz H."/>
            <person name="Taylor A."/>
            <person name="Grigoriev I.V."/>
            <person name="Nagy L.G."/>
            <person name="Martin F."/>
            <person name="Kauserud H."/>
        </authorList>
    </citation>
    <scope>NUCLEOTIDE SEQUENCE</scope>
    <source>
        <strain evidence="2">CBHHK188m</strain>
    </source>
</reference>
<evidence type="ECO:0000313" key="2">
    <source>
        <dbReference type="EMBL" id="KAJ7713403.1"/>
    </source>
</evidence>
<sequence>MHRVPERPIQLDEAPVAITGTVGYLPPPANALLPAPLQMSRSRSASQLQVYVPKMTVPPLLSTISQWNPLSNMLMGINRRESSSLPITPFNSSESSLSGIGMCFYEWAGNTHSLYPPVKVKVHFNKDIFVIHVPRMTEYDELAGQKIYLWSTDKDGNVVPLGSTEDVQMAFEQYRPGGQVTLYALPPGAFLAAPSAALSSTRFHLLRAPSSASLAATCASDNAALWPCALCRAEKKACAPPTTRYSKPSSHSALPSTQLEPPQQHPFHQCDFVPGATCAAEGVHW</sequence>